<organism evidence="2 3">
    <name type="scientific">Gramella jeungdoensis</name>
    <dbReference type="NCBI Taxonomy" id="708091"/>
    <lineage>
        <taxon>Bacteria</taxon>
        <taxon>Pseudomonadati</taxon>
        <taxon>Bacteroidota</taxon>
        <taxon>Flavobacteriia</taxon>
        <taxon>Flavobacteriales</taxon>
        <taxon>Flavobacteriaceae</taxon>
        <taxon>Christiangramia</taxon>
    </lineage>
</organism>
<sequence length="82" mass="9428">MLFNISYTEWVGYLASLALIISFLMKNLSTLRIINSIGALLFVVYGFMLAISWPIIITNTFIIMANIYYLIIKGKQTIKEHH</sequence>
<proteinExistence type="predicted"/>
<feature type="transmembrane region" description="Helical" evidence="1">
    <location>
        <begin position="7"/>
        <end position="25"/>
    </location>
</feature>
<protein>
    <submittedName>
        <fullName evidence="2">Uroporphyrinogen decarboxylase</fullName>
    </submittedName>
</protein>
<keyword evidence="1" id="KW-0472">Membrane</keyword>
<gene>
    <name evidence="2" type="ORF">E2488_06105</name>
</gene>
<accession>A0A4Y8AUN1</accession>
<keyword evidence="3" id="KW-1185">Reference proteome</keyword>
<comment type="caution">
    <text evidence="2">The sequence shown here is derived from an EMBL/GenBank/DDBJ whole genome shotgun (WGS) entry which is preliminary data.</text>
</comment>
<dbReference type="RefSeq" id="WP_134247462.1">
    <property type="nucleotide sequence ID" value="NZ_SNQI01000002.1"/>
</dbReference>
<name>A0A4Y8AUN1_9FLAO</name>
<dbReference type="AlphaFoldDB" id="A0A4Y8AUN1"/>
<dbReference type="OrthoDB" id="677174at2"/>
<keyword evidence="1" id="KW-1133">Transmembrane helix</keyword>
<evidence type="ECO:0000256" key="1">
    <source>
        <dbReference type="SAM" id="Phobius"/>
    </source>
</evidence>
<dbReference type="EMBL" id="SNQI01000002">
    <property type="protein sequence ID" value="TEW75092.1"/>
    <property type="molecule type" value="Genomic_DNA"/>
</dbReference>
<reference evidence="2 3" key="1">
    <citation type="journal article" date="2011" name="J. Microbiol.">
        <title>Gramella jeungdoensis sp. nov., isolated from a solar saltern in Korea.</title>
        <authorList>
            <person name="Joung Y."/>
            <person name="Kim H."/>
            <person name="Jang T."/>
            <person name="Ahn T.S."/>
            <person name="Joh K."/>
        </authorList>
    </citation>
    <scope>NUCLEOTIDE SEQUENCE [LARGE SCALE GENOMIC DNA]</scope>
    <source>
        <strain evidence="2 3">KCTC 23123</strain>
    </source>
</reference>
<evidence type="ECO:0000313" key="2">
    <source>
        <dbReference type="EMBL" id="TEW75092.1"/>
    </source>
</evidence>
<dbReference type="Proteomes" id="UP000298517">
    <property type="component" value="Unassembled WGS sequence"/>
</dbReference>
<keyword evidence="1" id="KW-0812">Transmembrane</keyword>
<evidence type="ECO:0000313" key="3">
    <source>
        <dbReference type="Proteomes" id="UP000298517"/>
    </source>
</evidence>
<feature type="transmembrane region" description="Helical" evidence="1">
    <location>
        <begin position="37"/>
        <end position="70"/>
    </location>
</feature>